<dbReference type="Gene3D" id="3.30.40.10">
    <property type="entry name" value="Zinc/RING finger domain, C3HC4 (zinc finger)"/>
    <property type="match status" value="2"/>
</dbReference>
<evidence type="ECO:0000313" key="3">
    <source>
        <dbReference type="EMBL" id="CAB4035605.1"/>
    </source>
</evidence>
<dbReference type="InterPro" id="IPR013083">
    <property type="entry name" value="Znf_RING/FYVE/PHD"/>
</dbReference>
<name>A0A6S7JSG3_PARCT</name>
<dbReference type="Pfam" id="PF13923">
    <property type="entry name" value="zf-C3HC4_2"/>
    <property type="match status" value="1"/>
</dbReference>
<evidence type="ECO:0000256" key="2">
    <source>
        <dbReference type="ARBA" id="ARBA00022833"/>
    </source>
</evidence>
<accession>A0A6S7JSG3</accession>
<keyword evidence="1" id="KW-0863">Zinc-finger</keyword>
<dbReference type="SUPFAM" id="SSF57850">
    <property type="entry name" value="RING/U-box"/>
    <property type="match status" value="1"/>
</dbReference>
<dbReference type="PANTHER" id="PTHR10131">
    <property type="entry name" value="TNF RECEPTOR ASSOCIATED FACTOR"/>
    <property type="match status" value="1"/>
</dbReference>
<organism evidence="3 4">
    <name type="scientific">Paramuricea clavata</name>
    <name type="common">Red gorgonian</name>
    <name type="synonym">Violescent sea-whip</name>
    <dbReference type="NCBI Taxonomy" id="317549"/>
    <lineage>
        <taxon>Eukaryota</taxon>
        <taxon>Metazoa</taxon>
        <taxon>Cnidaria</taxon>
        <taxon>Anthozoa</taxon>
        <taxon>Octocorallia</taxon>
        <taxon>Malacalcyonacea</taxon>
        <taxon>Plexauridae</taxon>
        <taxon>Paramuricea</taxon>
    </lineage>
</organism>
<feature type="non-terminal residue" evidence="3">
    <location>
        <position position="320"/>
    </location>
</feature>
<sequence>MANGGHYELGYEDIRFETVVSPSFYCPICLLVLREPVMCKNQHYFCTSCIKKHLAKSAFCPTCLEHLSVNTLNEAPRIVQDYLSELNIHCDYYARGCCEMVKLNQLKHHVATCGFGPVQCSNEGCTADLNFRDKLYHQAEVCDFRKLKCHECSQLKHEAVKMKREILARQDQIMRTMKAEISACQNEIKSEMKEGMKKMENVIMNEVLEIVNKAVQNITVEMKVTSARMKNELTEKIKDQFQSISFSLSTLIDQKQEERRKDVAKEPTVATKQSVARPWPGIAVIKAERQAMKKVEPLVGLKETREAVQPWGGLKETREA</sequence>
<dbReference type="GO" id="GO:0008270">
    <property type="term" value="F:zinc ion binding"/>
    <property type="evidence" value="ECO:0007669"/>
    <property type="project" value="UniProtKB-KW"/>
</dbReference>
<comment type="caution">
    <text evidence="3">The sequence shown here is derived from an EMBL/GenBank/DDBJ whole genome shotgun (WGS) entry which is preliminary data.</text>
</comment>
<protein>
    <submittedName>
        <fullName evidence="3">E3 ubiquitin- ligase PDZRN3</fullName>
    </submittedName>
</protein>
<reference evidence="3" key="1">
    <citation type="submission" date="2020-04" db="EMBL/GenBank/DDBJ databases">
        <authorList>
            <person name="Alioto T."/>
            <person name="Alioto T."/>
            <person name="Gomez Garrido J."/>
        </authorList>
    </citation>
    <scope>NUCLEOTIDE SEQUENCE</scope>
    <source>
        <strain evidence="3">A484AB</strain>
    </source>
</reference>
<dbReference type="GO" id="GO:0016874">
    <property type="term" value="F:ligase activity"/>
    <property type="evidence" value="ECO:0007669"/>
    <property type="project" value="UniProtKB-KW"/>
</dbReference>
<dbReference type="EMBL" id="CACRXK020021201">
    <property type="protein sequence ID" value="CAB4035605.1"/>
    <property type="molecule type" value="Genomic_DNA"/>
</dbReference>
<dbReference type="SUPFAM" id="SSF49599">
    <property type="entry name" value="TRAF domain-like"/>
    <property type="match status" value="1"/>
</dbReference>
<evidence type="ECO:0000313" key="4">
    <source>
        <dbReference type="Proteomes" id="UP001152795"/>
    </source>
</evidence>
<dbReference type="AlphaFoldDB" id="A0A6S7JSG3"/>
<dbReference type="Proteomes" id="UP001152795">
    <property type="component" value="Unassembled WGS sequence"/>
</dbReference>
<proteinExistence type="predicted"/>
<keyword evidence="4" id="KW-1185">Reference proteome</keyword>
<dbReference type="PROSITE" id="PS50089">
    <property type="entry name" value="ZF_RING_2"/>
    <property type="match status" value="1"/>
</dbReference>
<dbReference type="PANTHER" id="PTHR10131:SF94">
    <property type="entry name" value="TNF RECEPTOR-ASSOCIATED FACTOR 4"/>
    <property type="match status" value="1"/>
</dbReference>
<dbReference type="OrthoDB" id="5989761at2759"/>
<keyword evidence="2" id="KW-0862">Zinc</keyword>
<dbReference type="InterPro" id="IPR001841">
    <property type="entry name" value="Znf_RING"/>
</dbReference>
<gene>
    <name evidence="3" type="ORF">PACLA_8A074301</name>
</gene>
<keyword evidence="3" id="KW-0436">Ligase</keyword>
<keyword evidence="1" id="KW-0479">Metal-binding</keyword>
<evidence type="ECO:0000256" key="1">
    <source>
        <dbReference type="ARBA" id="ARBA00022771"/>
    </source>
</evidence>